<evidence type="ECO:0000256" key="14">
    <source>
        <dbReference type="HAMAP-Rule" id="MF_00052"/>
    </source>
</evidence>
<comment type="cofactor">
    <cofactor evidence="14 15">
        <name>Mn(2+)</name>
        <dbReference type="ChEBI" id="CHEBI:29035"/>
    </cofactor>
    <cofactor evidence="14 15">
        <name>Mg(2+)</name>
        <dbReference type="ChEBI" id="CHEBI:18420"/>
    </cofactor>
    <text evidence="14 15">Manganese or magnesium. Binds 1 divalent metal ion per monomer in the absence of substrate. May bind a second metal ion after substrate binding.</text>
</comment>
<dbReference type="Proteomes" id="UP000177419">
    <property type="component" value="Unassembled WGS sequence"/>
</dbReference>
<evidence type="ECO:0000256" key="7">
    <source>
        <dbReference type="ARBA" id="ARBA00019179"/>
    </source>
</evidence>
<keyword evidence="17" id="KW-1133">Transmembrane helix</keyword>
<evidence type="ECO:0000256" key="13">
    <source>
        <dbReference type="ARBA" id="ARBA00023211"/>
    </source>
</evidence>
<dbReference type="PANTHER" id="PTHR10954:SF18">
    <property type="entry name" value="RIBONUCLEASE HII"/>
    <property type="match status" value="1"/>
</dbReference>
<name>A0A1F8EZV2_9BACT</name>
<accession>A0A1F8EZV2</accession>
<dbReference type="CDD" id="cd07182">
    <property type="entry name" value="RNase_HII_bacteria_HII_like"/>
    <property type="match status" value="1"/>
</dbReference>
<dbReference type="Pfam" id="PF01351">
    <property type="entry name" value="RNase_HII"/>
    <property type="match status" value="1"/>
</dbReference>
<dbReference type="GO" id="GO:0032299">
    <property type="term" value="C:ribonuclease H2 complex"/>
    <property type="evidence" value="ECO:0007669"/>
    <property type="project" value="TreeGrafter"/>
</dbReference>
<evidence type="ECO:0000256" key="6">
    <source>
        <dbReference type="ARBA" id="ARBA00012180"/>
    </source>
</evidence>
<dbReference type="GO" id="GO:0030145">
    <property type="term" value="F:manganese ion binding"/>
    <property type="evidence" value="ECO:0007669"/>
    <property type="project" value="UniProtKB-UniRule"/>
</dbReference>
<feature type="transmembrane region" description="Helical" evidence="17">
    <location>
        <begin position="26"/>
        <end position="47"/>
    </location>
</feature>
<evidence type="ECO:0000256" key="15">
    <source>
        <dbReference type="PROSITE-ProRule" id="PRU01319"/>
    </source>
</evidence>
<dbReference type="SUPFAM" id="SSF53098">
    <property type="entry name" value="Ribonuclease H-like"/>
    <property type="match status" value="1"/>
</dbReference>
<evidence type="ECO:0000256" key="17">
    <source>
        <dbReference type="SAM" id="Phobius"/>
    </source>
</evidence>
<evidence type="ECO:0000256" key="4">
    <source>
        <dbReference type="ARBA" id="ARBA00004496"/>
    </source>
</evidence>
<keyword evidence="10 14" id="KW-0479">Metal-binding</keyword>
<dbReference type="InterPro" id="IPR012337">
    <property type="entry name" value="RNaseH-like_sf"/>
</dbReference>
<keyword evidence="17" id="KW-0472">Membrane</keyword>
<comment type="similarity">
    <text evidence="5 14 16">Belongs to the RNase HII family.</text>
</comment>
<proteinExistence type="inferred from homology"/>
<dbReference type="EC" id="3.1.26.4" evidence="6 14"/>
<gene>
    <name evidence="14" type="primary">rnhB</name>
    <name evidence="19" type="ORF">A2746_00765</name>
</gene>
<dbReference type="GO" id="GO:0005737">
    <property type="term" value="C:cytoplasm"/>
    <property type="evidence" value="ECO:0007669"/>
    <property type="project" value="UniProtKB-SubCell"/>
</dbReference>
<reference evidence="19 20" key="1">
    <citation type="journal article" date="2016" name="Nat. Commun.">
        <title>Thousands of microbial genomes shed light on interconnected biogeochemical processes in an aquifer system.</title>
        <authorList>
            <person name="Anantharaman K."/>
            <person name="Brown C.T."/>
            <person name="Hug L.A."/>
            <person name="Sharon I."/>
            <person name="Castelle C.J."/>
            <person name="Probst A.J."/>
            <person name="Thomas B.C."/>
            <person name="Singh A."/>
            <person name="Wilkins M.J."/>
            <person name="Karaoz U."/>
            <person name="Brodie E.L."/>
            <person name="Williams K.H."/>
            <person name="Hubbard S.S."/>
            <person name="Banfield J.F."/>
        </authorList>
    </citation>
    <scope>NUCLEOTIDE SEQUENCE [LARGE SCALE GENOMIC DNA]</scope>
</reference>
<evidence type="ECO:0000256" key="12">
    <source>
        <dbReference type="ARBA" id="ARBA00022801"/>
    </source>
</evidence>
<sequence length="213" mass="24451">MKLPSKQIEKRIFRSGYDLIIGVDEVGVGSLAGPVVVCAVAITNNFYNKNHRKLRRLRDSKLLQAKHREKFAEQLKKEKDFTFVITSSSNKEIDRLNIYQATRKAMRKAVGRLESNFPLRKIVLVDGNTKIKGLEMDQKTIVKGDRKVFAIACASIIAKVFRDKMMINYARRFPGYGFERHKGYGTKEHQTQLASLSFCEIHRKSFSPVKKLL</sequence>
<evidence type="ECO:0000256" key="16">
    <source>
        <dbReference type="RuleBase" id="RU003515"/>
    </source>
</evidence>
<dbReference type="InterPro" id="IPR024567">
    <property type="entry name" value="RNase_HII/HIII_dom"/>
</dbReference>
<dbReference type="PROSITE" id="PS51975">
    <property type="entry name" value="RNASE_H_2"/>
    <property type="match status" value="1"/>
</dbReference>
<comment type="subcellular location">
    <subcellularLocation>
        <location evidence="4 14">Cytoplasm</location>
    </subcellularLocation>
</comment>
<feature type="binding site" evidence="14 15">
    <location>
        <position position="25"/>
    </location>
    <ligand>
        <name>a divalent metal cation</name>
        <dbReference type="ChEBI" id="CHEBI:60240"/>
    </ligand>
</feature>
<keyword evidence="17" id="KW-0812">Transmembrane</keyword>
<comment type="caution">
    <text evidence="19">The sequence shown here is derived from an EMBL/GenBank/DDBJ whole genome shotgun (WGS) entry which is preliminary data.</text>
</comment>
<evidence type="ECO:0000256" key="1">
    <source>
        <dbReference type="ARBA" id="ARBA00000077"/>
    </source>
</evidence>
<feature type="binding site" evidence="14 15">
    <location>
        <position position="24"/>
    </location>
    <ligand>
        <name>a divalent metal cation</name>
        <dbReference type="ChEBI" id="CHEBI:60240"/>
    </ligand>
</feature>
<evidence type="ECO:0000256" key="8">
    <source>
        <dbReference type="ARBA" id="ARBA00022490"/>
    </source>
</evidence>
<dbReference type="EMBL" id="MGJJ01000004">
    <property type="protein sequence ID" value="OGN05870.1"/>
    <property type="molecule type" value="Genomic_DNA"/>
</dbReference>
<keyword evidence="12 14" id="KW-0378">Hydrolase</keyword>
<dbReference type="InterPro" id="IPR036397">
    <property type="entry name" value="RNaseH_sf"/>
</dbReference>
<dbReference type="GO" id="GO:0006298">
    <property type="term" value="P:mismatch repair"/>
    <property type="evidence" value="ECO:0007669"/>
    <property type="project" value="TreeGrafter"/>
</dbReference>
<dbReference type="NCBIfam" id="NF000595">
    <property type="entry name" value="PRK00015.1-3"/>
    <property type="match status" value="1"/>
</dbReference>
<evidence type="ECO:0000256" key="5">
    <source>
        <dbReference type="ARBA" id="ARBA00007383"/>
    </source>
</evidence>
<keyword evidence="8 14" id="KW-0963">Cytoplasm</keyword>
<dbReference type="Gene3D" id="3.30.420.10">
    <property type="entry name" value="Ribonuclease H-like superfamily/Ribonuclease H"/>
    <property type="match status" value="1"/>
</dbReference>
<evidence type="ECO:0000256" key="3">
    <source>
        <dbReference type="ARBA" id="ARBA00004065"/>
    </source>
</evidence>
<evidence type="ECO:0000313" key="19">
    <source>
        <dbReference type="EMBL" id="OGN05870.1"/>
    </source>
</evidence>
<dbReference type="PANTHER" id="PTHR10954">
    <property type="entry name" value="RIBONUCLEASE H2 SUBUNIT A"/>
    <property type="match status" value="1"/>
</dbReference>
<keyword evidence="9 14" id="KW-0540">Nuclease</keyword>
<dbReference type="GO" id="GO:0003723">
    <property type="term" value="F:RNA binding"/>
    <property type="evidence" value="ECO:0007669"/>
    <property type="project" value="UniProtKB-UniRule"/>
</dbReference>
<dbReference type="InterPro" id="IPR001352">
    <property type="entry name" value="RNase_HII/HIII"/>
</dbReference>
<evidence type="ECO:0000256" key="2">
    <source>
        <dbReference type="ARBA" id="ARBA00001946"/>
    </source>
</evidence>
<organism evidence="19 20">
    <name type="scientific">Candidatus Yanofskybacteria bacterium RIFCSPHIGHO2_01_FULL_44_22</name>
    <dbReference type="NCBI Taxonomy" id="1802669"/>
    <lineage>
        <taxon>Bacteria</taxon>
        <taxon>Candidatus Yanofskyibacteriota</taxon>
    </lineage>
</organism>
<feature type="domain" description="RNase H type-2" evidence="18">
    <location>
        <begin position="18"/>
        <end position="213"/>
    </location>
</feature>
<evidence type="ECO:0000256" key="9">
    <source>
        <dbReference type="ARBA" id="ARBA00022722"/>
    </source>
</evidence>
<dbReference type="AlphaFoldDB" id="A0A1F8EZV2"/>
<dbReference type="GO" id="GO:0004523">
    <property type="term" value="F:RNA-DNA hybrid ribonuclease activity"/>
    <property type="evidence" value="ECO:0007669"/>
    <property type="project" value="UniProtKB-UniRule"/>
</dbReference>
<keyword evidence="11 14" id="KW-0255">Endonuclease</keyword>
<evidence type="ECO:0000313" key="20">
    <source>
        <dbReference type="Proteomes" id="UP000177419"/>
    </source>
</evidence>
<protein>
    <recommendedName>
        <fullName evidence="7 14">Ribonuclease HII</fullName>
        <shortName evidence="14">RNase HII</shortName>
        <ecNumber evidence="6 14">3.1.26.4</ecNumber>
    </recommendedName>
</protein>
<keyword evidence="13 14" id="KW-0464">Manganese</keyword>
<comment type="catalytic activity">
    <reaction evidence="1 14 15 16">
        <text>Endonucleolytic cleavage to 5'-phosphomonoester.</text>
        <dbReference type="EC" id="3.1.26.4"/>
    </reaction>
</comment>
<evidence type="ECO:0000259" key="18">
    <source>
        <dbReference type="PROSITE" id="PS51975"/>
    </source>
</evidence>
<dbReference type="GO" id="GO:0043137">
    <property type="term" value="P:DNA replication, removal of RNA primer"/>
    <property type="evidence" value="ECO:0007669"/>
    <property type="project" value="TreeGrafter"/>
</dbReference>
<dbReference type="InterPro" id="IPR022898">
    <property type="entry name" value="RNase_HII"/>
</dbReference>
<comment type="function">
    <text evidence="3 14 16">Endonuclease that specifically degrades the RNA of RNA-DNA hybrids.</text>
</comment>
<dbReference type="STRING" id="1802669.A2746_00765"/>
<evidence type="ECO:0000256" key="10">
    <source>
        <dbReference type="ARBA" id="ARBA00022723"/>
    </source>
</evidence>
<evidence type="ECO:0000256" key="11">
    <source>
        <dbReference type="ARBA" id="ARBA00022759"/>
    </source>
</evidence>
<dbReference type="HAMAP" id="MF_00052_B">
    <property type="entry name" value="RNase_HII_B"/>
    <property type="match status" value="1"/>
</dbReference>
<feature type="binding site" evidence="14 15">
    <location>
        <position position="126"/>
    </location>
    <ligand>
        <name>a divalent metal cation</name>
        <dbReference type="ChEBI" id="CHEBI:60240"/>
    </ligand>
</feature>
<comment type="cofactor">
    <cofactor evidence="2">
        <name>Mg(2+)</name>
        <dbReference type="ChEBI" id="CHEBI:18420"/>
    </cofactor>
</comment>